<evidence type="ECO:0000313" key="2">
    <source>
        <dbReference type="EMBL" id="KAK7470276.1"/>
    </source>
</evidence>
<gene>
    <name evidence="2" type="ORF">VKT23_001708</name>
</gene>
<evidence type="ECO:0000313" key="3">
    <source>
        <dbReference type="Proteomes" id="UP001498398"/>
    </source>
</evidence>
<reference evidence="2 3" key="1">
    <citation type="submission" date="2024-01" db="EMBL/GenBank/DDBJ databases">
        <title>A draft genome for the cacao thread blight pathogen Marasmiellus scandens.</title>
        <authorList>
            <person name="Baruah I.K."/>
            <person name="Leung J."/>
            <person name="Bukari Y."/>
            <person name="Amoako-Attah I."/>
            <person name="Meinhardt L.W."/>
            <person name="Bailey B.A."/>
            <person name="Cohen S.P."/>
        </authorList>
    </citation>
    <scope>NUCLEOTIDE SEQUENCE [LARGE SCALE GENOMIC DNA]</scope>
    <source>
        <strain evidence="2 3">GH-19</strain>
    </source>
</reference>
<protein>
    <submittedName>
        <fullName evidence="2">Uncharacterized protein</fullName>
    </submittedName>
</protein>
<feature type="region of interest" description="Disordered" evidence="1">
    <location>
        <begin position="1"/>
        <end position="42"/>
    </location>
</feature>
<proteinExistence type="predicted"/>
<evidence type="ECO:0000256" key="1">
    <source>
        <dbReference type="SAM" id="MobiDB-lite"/>
    </source>
</evidence>
<dbReference type="EMBL" id="JBANRG010000002">
    <property type="protein sequence ID" value="KAK7470276.1"/>
    <property type="molecule type" value="Genomic_DNA"/>
</dbReference>
<accession>A0ABR1JZR0</accession>
<keyword evidence="3" id="KW-1185">Reference proteome</keyword>
<sequence length="149" mass="16016">MSTSPAFDPQNLTRTYMSPDETSANPFPTSPPTNGSLSANSVSGTTGTAIIPDPSSSLSVLLLPGTPRLYLPDLHARGHCASCRSSACHFPSLPACLSTQVQFSCFRIDPIFKFDTDLFSAITTSLLLTFGPLDLLNVPQNHSYFPHRV</sequence>
<organism evidence="2 3">
    <name type="scientific">Marasmiellus scandens</name>
    <dbReference type="NCBI Taxonomy" id="2682957"/>
    <lineage>
        <taxon>Eukaryota</taxon>
        <taxon>Fungi</taxon>
        <taxon>Dikarya</taxon>
        <taxon>Basidiomycota</taxon>
        <taxon>Agaricomycotina</taxon>
        <taxon>Agaricomycetes</taxon>
        <taxon>Agaricomycetidae</taxon>
        <taxon>Agaricales</taxon>
        <taxon>Marasmiineae</taxon>
        <taxon>Omphalotaceae</taxon>
        <taxon>Marasmiellus</taxon>
    </lineage>
</organism>
<dbReference type="Proteomes" id="UP001498398">
    <property type="component" value="Unassembled WGS sequence"/>
</dbReference>
<comment type="caution">
    <text evidence="2">The sequence shown here is derived from an EMBL/GenBank/DDBJ whole genome shotgun (WGS) entry which is preliminary data.</text>
</comment>
<name>A0ABR1JZR0_9AGAR</name>